<evidence type="ECO:0000313" key="3">
    <source>
        <dbReference type="Proteomes" id="UP000681425"/>
    </source>
</evidence>
<proteinExistence type="predicted"/>
<gene>
    <name evidence="2" type="ORF">KFK14_16240</name>
</gene>
<keyword evidence="3" id="KW-1185">Reference proteome</keyword>
<name>A0A975K4B6_9SPHN</name>
<keyword evidence="1" id="KW-1133">Transmembrane helix</keyword>
<reference evidence="2" key="1">
    <citation type="submission" date="2021-04" db="EMBL/GenBank/DDBJ databases">
        <title>Isolation of p-tert-butylphenol degrading bacteria Sphingobium phenoxybenzoativorans Tas13 from active sludge.</title>
        <authorList>
            <person name="Li Y."/>
        </authorList>
    </citation>
    <scope>NUCLEOTIDE SEQUENCE</scope>
    <source>
        <strain evidence="2">Tas13</strain>
    </source>
</reference>
<evidence type="ECO:0000313" key="2">
    <source>
        <dbReference type="EMBL" id="QUT04583.1"/>
    </source>
</evidence>
<dbReference type="KEGG" id="spph:KFK14_16240"/>
<evidence type="ECO:0000256" key="1">
    <source>
        <dbReference type="SAM" id="Phobius"/>
    </source>
</evidence>
<dbReference type="RefSeq" id="WP_070156176.1">
    <property type="nucleotide sequence ID" value="NZ_CP073910.1"/>
</dbReference>
<dbReference type="EMBL" id="CP073910">
    <property type="protein sequence ID" value="QUT04583.1"/>
    <property type="molecule type" value="Genomic_DNA"/>
</dbReference>
<feature type="transmembrane region" description="Helical" evidence="1">
    <location>
        <begin position="20"/>
        <end position="42"/>
    </location>
</feature>
<organism evidence="2 3">
    <name type="scientific">Sphingobium phenoxybenzoativorans</name>
    <dbReference type="NCBI Taxonomy" id="1592790"/>
    <lineage>
        <taxon>Bacteria</taxon>
        <taxon>Pseudomonadati</taxon>
        <taxon>Pseudomonadota</taxon>
        <taxon>Alphaproteobacteria</taxon>
        <taxon>Sphingomonadales</taxon>
        <taxon>Sphingomonadaceae</taxon>
        <taxon>Sphingobium</taxon>
    </lineage>
</organism>
<dbReference type="AlphaFoldDB" id="A0A975K4B6"/>
<dbReference type="Proteomes" id="UP000681425">
    <property type="component" value="Chromosome"/>
</dbReference>
<keyword evidence="1" id="KW-0472">Membrane</keyword>
<sequence length="64" mass="7306">MKTNRNYGSFENTSRRRSRLSLAPLIPVVLVVLVIGFLWLIWSRGGEQPQQRVEKAIPAEKLGK</sequence>
<accession>A0A975K4B6</accession>
<protein>
    <submittedName>
        <fullName evidence="2">Uncharacterized protein</fullName>
    </submittedName>
</protein>
<keyword evidence="1" id="KW-0812">Transmembrane</keyword>